<proteinExistence type="predicted"/>
<sequence>MIKGKYKAAFIILKGVGRELTDDGWEFTDNSGFHQDTLTDIKDFLGDYVSELPNSVDKNQLKVEVFQLDDGLIESIYIRDYTPNMSYIEKIKGLLENNSQLELFVP</sequence>
<dbReference type="RefSeq" id="WP_074988746.1">
    <property type="nucleotide sequence ID" value="NZ_FPAZ01000004.1"/>
</dbReference>
<reference evidence="1 2" key="1">
    <citation type="submission" date="2016-10" db="EMBL/GenBank/DDBJ databases">
        <authorList>
            <person name="Varghese N."/>
            <person name="Submissions S."/>
        </authorList>
    </citation>
    <scope>NUCLEOTIDE SEQUENCE [LARGE SCALE GENOMIC DNA]</scope>
    <source>
        <strain evidence="1 2">CGMCC 1.8499</strain>
    </source>
</reference>
<name>A0ABY1GDW8_9GAMM</name>
<accession>A0ABY1GDW8</accession>
<protein>
    <submittedName>
        <fullName evidence="1">Uncharacterized protein</fullName>
    </submittedName>
</protein>
<organism evidence="1 2">
    <name type="scientific">Pseudoalteromonas lipolytica</name>
    <dbReference type="NCBI Taxonomy" id="570156"/>
    <lineage>
        <taxon>Bacteria</taxon>
        <taxon>Pseudomonadati</taxon>
        <taxon>Pseudomonadota</taxon>
        <taxon>Gammaproteobacteria</taxon>
        <taxon>Alteromonadales</taxon>
        <taxon>Pseudoalteromonadaceae</taxon>
        <taxon>Pseudoalteromonas</taxon>
    </lineage>
</organism>
<keyword evidence="2" id="KW-1185">Reference proteome</keyword>
<gene>
    <name evidence="1" type="ORF">SAMN04487854_104109</name>
</gene>
<comment type="caution">
    <text evidence="1">The sequence shown here is derived from an EMBL/GenBank/DDBJ whole genome shotgun (WGS) entry which is preliminary data.</text>
</comment>
<evidence type="ECO:0000313" key="1">
    <source>
        <dbReference type="EMBL" id="SFT53075.1"/>
    </source>
</evidence>
<evidence type="ECO:0000313" key="2">
    <source>
        <dbReference type="Proteomes" id="UP000183805"/>
    </source>
</evidence>
<dbReference type="EMBL" id="FPAZ01000004">
    <property type="protein sequence ID" value="SFT53075.1"/>
    <property type="molecule type" value="Genomic_DNA"/>
</dbReference>
<dbReference type="Proteomes" id="UP000183805">
    <property type="component" value="Unassembled WGS sequence"/>
</dbReference>